<dbReference type="NCBIfam" id="TIGR03512">
    <property type="entry name" value="GldD_lipo"/>
    <property type="match status" value="1"/>
</dbReference>
<dbReference type="PROSITE" id="PS51257">
    <property type="entry name" value="PROKAR_LIPOPROTEIN"/>
    <property type="match status" value="1"/>
</dbReference>
<dbReference type="Proteomes" id="UP000708576">
    <property type="component" value="Unassembled WGS sequence"/>
</dbReference>
<evidence type="ECO:0000313" key="2">
    <source>
        <dbReference type="Proteomes" id="UP000708576"/>
    </source>
</evidence>
<comment type="caution">
    <text evidence="1">The sequence shown here is derived from an EMBL/GenBank/DDBJ whole genome shotgun (WGS) entry which is preliminary data.</text>
</comment>
<proteinExistence type="predicted"/>
<sequence length="196" mass="22918">MRKNWIDSLKLSVVLMLFIATMLSCRGHQSPKPRGYFRIEFPEHSYQQFDTTFPYRFEYPKYSKIVMDTLPGAEAYWCNIAFPSLNGQIHLSYKTVGDQFYELLEDSRNLAYKHSIKADAINERFFENPDKQVMGILYEIKGNAASPFQFFVTDSTEHFLRGSLYFNTVPNKDSLAPVIEFVKADIEHIIESIEWK</sequence>
<organism evidence="1 2">
    <name type="scientific">Carboxylicivirga linearis</name>
    <dbReference type="NCBI Taxonomy" id="1628157"/>
    <lineage>
        <taxon>Bacteria</taxon>
        <taxon>Pseudomonadati</taxon>
        <taxon>Bacteroidota</taxon>
        <taxon>Bacteroidia</taxon>
        <taxon>Marinilabiliales</taxon>
        <taxon>Marinilabiliaceae</taxon>
        <taxon>Carboxylicivirga</taxon>
    </lineage>
</organism>
<evidence type="ECO:0000313" key="1">
    <source>
        <dbReference type="EMBL" id="MBS2097090.1"/>
    </source>
</evidence>
<dbReference type="InterPro" id="IPR019850">
    <property type="entry name" value="GldD-like"/>
</dbReference>
<protein>
    <submittedName>
        <fullName evidence="1">Gliding motility lipoprotein GldD</fullName>
    </submittedName>
</protein>
<gene>
    <name evidence="1" type="primary">gldD</name>
    <name evidence="1" type="ORF">KEM10_02295</name>
</gene>
<keyword evidence="1" id="KW-0449">Lipoprotein</keyword>
<accession>A0ABS5JQD3</accession>
<dbReference type="RefSeq" id="WP_212212952.1">
    <property type="nucleotide sequence ID" value="NZ_JAGUCO010000001.1"/>
</dbReference>
<dbReference type="Pfam" id="PF25593">
    <property type="entry name" value="GldD_lipo"/>
    <property type="match status" value="1"/>
</dbReference>
<name>A0ABS5JQD3_9BACT</name>
<dbReference type="EMBL" id="JAGUCO010000001">
    <property type="protein sequence ID" value="MBS2097090.1"/>
    <property type="molecule type" value="Genomic_DNA"/>
</dbReference>
<keyword evidence="2" id="KW-1185">Reference proteome</keyword>
<reference evidence="1 2" key="1">
    <citation type="journal article" date="2015" name="Int. J. Syst. Evol. Microbiol.">
        <title>Carboxylicivirga linearis sp. nov., isolated from a sea cucumber culture pond.</title>
        <authorList>
            <person name="Wang F.Q."/>
            <person name="Zhou Y.X."/>
            <person name="Lin X.Z."/>
            <person name="Chen G.J."/>
            <person name="Du Z.J."/>
        </authorList>
    </citation>
    <scope>NUCLEOTIDE SEQUENCE [LARGE SCALE GENOMIC DNA]</scope>
    <source>
        <strain evidence="1 2">FB218</strain>
    </source>
</reference>